<feature type="transmembrane region" description="Helical" evidence="2">
    <location>
        <begin position="159"/>
        <end position="174"/>
    </location>
</feature>
<feature type="transmembrane region" description="Helical" evidence="2">
    <location>
        <begin position="325"/>
        <end position="343"/>
    </location>
</feature>
<protein>
    <recommendedName>
        <fullName evidence="4">Glycosyltransferase RgtA/B/C/D-like domain-containing protein</fullName>
    </recommendedName>
</protein>
<dbReference type="EMBL" id="CACVAQ010000102">
    <property type="protein sequence ID" value="CAA6804967.1"/>
    <property type="molecule type" value="Genomic_DNA"/>
</dbReference>
<sequence>MRQFIQNKPFLSSLLINLVLFIAFLSIFYTRFGTTDDIEMQMVLAGTGIIQEASANLRWTHIFIGEILSKLYTFFPSLPWYGLYLTFAHLLGMSAILYSILILKSSLFRIAVFVACFLLGETALLQELQFTSSALVLGIGAVFLLFTAISNPEDKRQKYWFLFSFLMLVLVEMIRWNSFQLMVILALPLLLYAIFQQKEKRMANLLICTAMIAGAWVVEQSHYFIQNQDPVWEAYNEYKHSLSAHDILDYHKPQYEWTPSTADDYFYKVGWEYEDLMLFKHWFFADSTVYGVQQFKALQETFQNCPYPEEHIEQRLWQFWIEFPIQDYVFYGFLLVGLSFILIKGNRWLYLSLGSSILLIFSLLCALFVYKHLPARVSYPMAFYLMALATLFITYDRELQRKTKVFSLMFIGLMILSNLKMVTLESSKTAFSKMHWSAALDSLNPQPEHLYIGGGDFYMQATMTPYQACNDSMFLNFNMLDLGHFANSPNHYKQLENFGIQNLHTEVHLDTNIYIIHRYNASFLNWYANFIMRHYDLHVQYELVRKEKEVNIAVYRIKEQIRDEPNSQGISLSNRDQLGFKKKKPPLSPEDAKKPSSNYVEQDNFNLPK</sequence>
<gene>
    <name evidence="3" type="ORF">HELGO_WM12718</name>
</gene>
<proteinExistence type="predicted"/>
<keyword evidence="2" id="KW-0812">Transmembrane</keyword>
<accession>A0A6S6SPR4</accession>
<feature type="transmembrane region" description="Helical" evidence="2">
    <location>
        <begin position="350"/>
        <end position="370"/>
    </location>
</feature>
<feature type="region of interest" description="Disordered" evidence="1">
    <location>
        <begin position="566"/>
        <end position="609"/>
    </location>
</feature>
<evidence type="ECO:0000313" key="3">
    <source>
        <dbReference type="EMBL" id="CAA6804967.1"/>
    </source>
</evidence>
<feature type="compositionally biased region" description="Polar residues" evidence="1">
    <location>
        <begin position="566"/>
        <end position="576"/>
    </location>
</feature>
<feature type="transmembrane region" description="Helical" evidence="2">
    <location>
        <begin position="405"/>
        <end position="424"/>
    </location>
</feature>
<keyword evidence="2" id="KW-0472">Membrane</keyword>
<organism evidence="3">
    <name type="scientific">uncultured Aureispira sp</name>
    <dbReference type="NCBI Taxonomy" id="1331704"/>
    <lineage>
        <taxon>Bacteria</taxon>
        <taxon>Pseudomonadati</taxon>
        <taxon>Bacteroidota</taxon>
        <taxon>Saprospiria</taxon>
        <taxon>Saprospirales</taxon>
        <taxon>Saprospiraceae</taxon>
        <taxon>Aureispira</taxon>
        <taxon>environmental samples</taxon>
    </lineage>
</organism>
<feature type="transmembrane region" description="Helical" evidence="2">
    <location>
        <begin position="376"/>
        <end position="393"/>
    </location>
</feature>
<evidence type="ECO:0008006" key="4">
    <source>
        <dbReference type="Google" id="ProtNLM"/>
    </source>
</evidence>
<name>A0A6S6SPR4_9BACT</name>
<keyword evidence="2" id="KW-1133">Transmembrane helix</keyword>
<dbReference type="AlphaFoldDB" id="A0A6S6SPR4"/>
<evidence type="ECO:0000256" key="1">
    <source>
        <dbReference type="SAM" id="MobiDB-lite"/>
    </source>
</evidence>
<feature type="compositionally biased region" description="Polar residues" evidence="1">
    <location>
        <begin position="595"/>
        <end position="609"/>
    </location>
</feature>
<feature type="transmembrane region" description="Helical" evidence="2">
    <location>
        <begin position="78"/>
        <end position="100"/>
    </location>
</feature>
<feature type="transmembrane region" description="Helical" evidence="2">
    <location>
        <begin position="107"/>
        <end position="124"/>
    </location>
</feature>
<feature type="transmembrane region" description="Helical" evidence="2">
    <location>
        <begin position="130"/>
        <end position="147"/>
    </location>
</feature>
<evidence type="ECO:0000256" key="2">
    <source>
        <dbReference type="SAM" id="Phobius"/>
    </source>
</evidence>
<feature type="transmembrane region" description="Helical" evidence="2">
    <location>
        <begin position="202"/>
        <end position="218"/>
    </location>
</feature>
<feature type="transmembrane region" description="Helical" evidence="2">
    <location>
        <begin position="12"/>
        <end position="32"/>
    </location>
</feature>
<reference evidence="3" key="1">
    <citation type="submission" date="2020-01" db="EMBL/GenBank/DDBJ databases">
        <authorList>
            <person name="Meier V. D."/>
            <person name="Meier V D."/>
        </authorList>
    </citation>
    <scope>NUCLEOTIDE SEQUENCE</scope>
    <source>
        <strain evidence="3">HLG_WM_MAG_10</strain>
    </source>
</reference>
<feature type="transmembrane region" description="Helical" evidence="2">
    <location>
        <begin position="180"/>
        <end position="195"/>
    </location>
</feature>